<proteinExistence type="predicted"/>
<dbReference type="PANTHER" id="PTHR34220">
    <property type="entry name" value="SENSOR HISTIDINE KINASE YPDA"/>
    <property type="match status" value="1"/>
</dbReference>
<gene>
    <name evidence="5" type="primary">ypdA_16</name>
    <name evidence="5" type="ORF">DSM106044_02371</name>
</gene>
<keyword evidence="2" id="KW-0472">Membrane</keyword>
<dbReference type="Proteomes" id="UP000306509">
    <property type="component" value="Unassembled WGS sequence"/>
</dbReference>
<dbReference type="InterPro" id="IPR036890">
    <property type="entry name" value="HATPase_C_sf"/>
</dbReference>
<dbReference type="Pfam" id="PF02518">
    <property type="entry name" value="HATPase_c"/>
    <property type="match status" value="1"/>
</dbReference>
<sequence>MKRTKSARHQHSISYYFRIVLLCFIPVFILYFIVSSIIISVLHKQTMSFIETSASYYTEEMNTSQAAINLFLIDYVSNKLSEHVDFENRNTVSYIQDVKSIQADVKQLRDYYGTQYNYFVYDRNADYFFPCNTTGSFYYKDQSEQIQDEILSVVNTPASAAVSDLWSNYQAGSTVFLMKYYQYNDYVMGCWVDAKDFIRPFASMNLGPKGFITLTDEQGNPATNQSLVKEQNISLTTLNDTTKQLSLFSKYLILGFTLKKDRVSIKIIVDQFGAYGSIFLVQIAIFVFVMILVGLLLLMTLYMRQQVLKPIRYFSENLAVYQEDGPVLDFKSNDIIELELANTQFKNLIRQIKKLKIDIYEKELEHMQIQMNYMQLQIRPHFFLNCLNSIYSMGQTECYDEMNQMIVSTSDYFRYIFQCKEDFVLLDHEFTHTRDYLEIQKIRYGSGFYYHLEQQSETKGIQIPPLIIQTFIENSIKHTVTLDEEVHISLSAKLFELPDKIRLEILITDTGKGFDPETLEILNKERSLSTTDGHRIGITNTIHRLDMLYENQYSISFSNQKDGGASVCLLLPADRVHTSIPLPS</sequence>
<dbReference type="InterPro" id="IPR010559">
    <property type="entry name" value="Sig_transdc_His_kin_internal"/>
</dbReference>
<comment type="caution">
    <text evidence="5">The sequence shown here is derived from an EMBL/GenBank/DDBJ whole genome shotgun (WGS) entry which is preliminary data.</text>
</comment>
<reference evidence="5 6" key="1">
    <citation type="journal article" date="2019" name="Anaerobe">
        <title>Detection of Robinsoniella peoriensis in multiple bone samples of a trauma patient.</title>
        <authorList>
            <person name="Schrottner P."/>
            <person name="Hartwich K."/>
            <person name="Bunk B."/>
            <person name="Schober I."/>
            <person name="Helbig S."/>
            <person name="Rudolph W.W."/>
            <person name="Gunzer F."/>
        </authorList>
    </citation>
    <scope>NUCLEOTIDE SEQUENCE [LARGE SCALE GENOMIC DNA]</scope>
    <source>
        <strain evidence="5 6">DSM 106044</strain>
    </source>
</reference>
<evidence type="ECO:0000313" key="5">
    <source>
        <dbReference type="EMBL" id="TLD00795.1"/>
    </source>
</evidence>
<dbReference type="Pfam" id="PF06580">
    <property type="entry name" value="His_kinase"/>
    <property type="match status" value="1"/>
</dbReference>
<accession>A0A4U8Q7A9</accession>
<keyword evidence="2" id="KW-0812">Transmembrane</keyword>
<dbReference type="AlphaFoldDB" id="A0A4U8Q7A9"/>
<evidence type="ECO:0000256" key="2">
    <source>
        <dbReference type="SAM" id="Phobius"/>
    </source>
</evidence>
<organism evidence="5 6">
    <name type="scientific">Robinsoniella peoriensis</name>
    <dbReference type="NCBI Taxonomy" id="180332"/>
    <lineage>
        <taxon>Bacteria</taxon>
        <taxon>Bacillati</taxon>
        <taxon>Bacillota</taxon>
        <taxon>Clostridia</taxon>
        <taxon>Lachnospirales</taxon>
        <taxon>Lachnospiraceae</taxon>
        <taxon>Robinsoniella</taxon>
    </lineage>
</organism>
<dbReference type="InterPro" id="IPR050640">
    <property type="entry name" value="Bact_2-comp_sensor_kinase"/>
</dbReference>
<evidence type="ECO:0000259" key="3">
    <source>
        <dbReference type="Pfam" id="PF02518"/>
    </source>
</evidence>
<dbReference type="STRING" id="180332.GCA_000797495_00032"/>
<keyword evidence="1" id="KW-0175">Coiled coil</keyword>
<keyword evidence="6" id="KW-1185">Reference proteome</keyword>
<name>A0A4U8Q7A9_9FIRM</name>
<dbReference type="EMBL" id="QGQD01000047">
    <property type="protein sequence ID" value="TLD00795.1"/>
    <property type="molecule type" value="Genomic_DNA"/>
</dbReference>
<feature type="transmembrane region" description="Helical" evidence="2">
    <location>
        <begin position="20"/>
        <end position="42"/>
    </location>
</feature>
<evidence type="ECO:0000256" key="1">
    <source>
        <dbReference type="SAM" id="Coils"/>
    </source>
</evidence>
<keyword evidence="2" id="KW-1133">Transmembrane helix</keyword>
<protein>
    <submittedName>
        <fullName evidence="5">Sensor histidine kinase YpdA</fullName>
        <ecNumber evidence="5">2.7.13.3</ecNumber>
    </submittedName>
</protein>
<dbReference type="GO" id="GO:0016020">
    <property type="term" value="C:membrane"/>
    <property type="evidence" value="ECO:0007669"/>
    <property type="project" value="InterPro"/>
</dbReference>
<dbReference type="InterPro" id="IPR003594">
    <property type="entry name" value="HATPase_dom"/>
</dbReference>
<dbReference type="SUPFAM" id="SSF55874">
    <property type="entry name" value="ATPase domain of HSP90 chaperone/DNA topoisomerase II/histidine kinase"/>
    <property type="match status" value="1"/>
</dbReference>
<evidence type="ECO:0000259" key="4">
    <source>
        <dbReference type="Pfam" id="PF06580"/>
    </source>
</evidence>
<evidence type="ECO:0000313" key="6">
    <source>
        <dbReference type="Proteomes" id="UP000306509"/>
    </source>
</evidence>
<feature type="transmembrane region" description="Helical" evidence="2">
    <location>
        <begin position="272"/>
        <end position="302"/>
    </location>
</feature>
<dbReference type="GO" id="GO:0000155">
    <property type="term" value="F:phosphorelay sensor kinase activity"/>
    <property type="evidence" value="ECO:0007669"/>
    <property type="project" value="InterPro"/>
</dbReference>
<dbReference type="EC" id="2.7.13.3" evidence="5"/>
<dbReference type="PANTHER" id="PTHR34220:SF7">
    <property type="entry name" value="SENSOR HISTIDINE KINASE YPDA"/>
    <property type="match status" value="1"/>
</dbReference>
<feature type="domain" description="Histidine kinase/HSP90-like ATPase" evidence="3">
    <location>
        <begin position="467"/>
        <end position="574"/>
    </location>
</feature>
<feature type="domain" description="Signal transduction histidine kinase internal region" evidence="4">
    <location>
        <begin position="370"/>
        <end position="446"/>
    </location>
</feature>
<feature type="coiled-coil region" evidence="1">
    <location>
        <begin position="338"/>
        <end position="377"/>
    </location>
</feature>
<keyword evidence="5" id="KW-0808">Transferase</keyword>
<keyword evidence="5" id="KW-0418">Kinase</keyword>
<dbReference type="RefSeq" id="WP_138002496.1">
    <property type="nucleotide sequence ID" value="NZ_QGQD01000047.1"/>
</dbReference>
<dbReference type="Gene3D" id="3.30.565.10">
    <property type="entry name" value="Histidine kinase-like ATPase, C-terminal domain"/>
    <property type="match status" value="1"/>
</dbReference>